<keyword evidence="7 8" id="KW-0998">Cell outer membrane</keyword>
<keyword evidence="3 8" id="KW-1134">Transmembrane beta strand</keyword>
<name>A0A916WY90_9SPHN</name>
<dbReference type="CDD" id="cd01347">
    <property type="entry name" value="ligand_gated_channel"/>
    <property type="match status" value="1"/>
</dbReference>
<dbReference type="Gene3D" id="2.170.130.10">
    <property type="entry name" value="TonB-dependent receptor, plug domain"/>
    <property type="match status" value="1"/>
</dbReference>
<dbReference type="EMBL" id="BMIH01000005">
    <property type="protein sequence ID" value="GGB41817.1"/>
    <property type="molecule type" value="Genomic_DNA"/>
</dbReference>
<keyword evidence="6 8" id="KW-0472">Membrane</keyword>
<dbReference type="AlphaFoldDB" id="A0A916WY90"/>
<evidence type="ECO:0000256" key="1">
    <source>
        <dbReference type="ARBA" id="ARBA00004571"/>
    </source>
</evidence>
<evidence type="ECO:0000256" key="4">
    <source>
        <dbReference type="ARBA" id="ARBA00022692"/>
    </source>
</evidence>
<feature type="chain" id="PRO_5036673426" evidence="10">
    <location>
        <begin position="24"/>
        <end position="874"/>
    </location>
</feature>
<dbReference type="SUPFAM" id="SSF56935">
    <property type="entry name" value="Porins"/>
    <property type="match status" value="1"/>
</dbReference>
<comment type="subcellular location">
    <subcellularLocation>
        <location evidence="1 8">Cell outer membrane</location>
        <topology evidence="1 8">Multi-pass membrane protein</topology>
    </subcellularLocation>
</comment>
<keyword evidence="2 8" id="KW-0813">Transport</keyword>
<organism evidence="13 14">
    <name type="scientific">Sphingomonas metalli</name>
    <dbReference type="NCBI Taxonomy" id="1779358"/>
    <lineage>
        <taxon>Bacteria</taxon>
        <taxon>Pseudomonadati</taxon>
        <taxon>Pseudomonadota</taxon>
        <taxon>Alphaproteobacteria</taxon>
        <taxon>Sphingomonadales</taxon>
        <taxon>Sphingomonadaceae</taxon>
        <taxon>Sphingomonas</taxon>
    </lineage>
</organism>
<keyword evidence="13" id="KW-0675">Receptor</keyword>
<dbReference type="InterPro" id="IPR039426">
    <property type="entry name" value="TonB-dep_rcpt-like"/>
</dbReference>
<evidence type="ECO:0000256" key="6">
    <source>
        <dbReference type="ARBA" id="ARBA00023136"/>
    </source>
</evidence>
<evidence type="ECO:0000256" key="2">
    <source>
        <dbReference type="ARBA" id="ARBA00022448"/>
    </source>
</evidence>
<keyword evidence="4 8" id="KW-0812">Transmembrane</keyword>
<feature type="domain" description="TonB-dependent receptor-like beta-barrel" evidence="11">
    <location>
        <begin position="387"/>
        <end position="841"/>
    </location>
</feature>
<evidence type="ECO:0000256" key="9">
    <source>
        <dbReference type="RuleBase" id="RU003357"/>
    </source>
</evidence>
<reference evidence="13" key="1">
    <citation type="journal article" date="2014" name="Int. J. Syst. Evol. Microbiol.">
        <title>Complete genome sequence of Corynebacterium casei LMG S-19264T (=DSM 44701T), isolated from a smear-ripened cheese.</title>
        <authorList>
            <consortium name="US DOE Joint Genome Institute (JGI-PGF)"/>
            <person name="Walter F."/>
            <person name="Albersmeier A."/>
            <person name="Kalinowski J."/>
            <person name="Ruckert C."/>
        </authorList>
    </citation>
    <scope>NUCLEOTIDE SEQUENCE</scope>
    <source>
        <strain evidence="13">CGMCC 1.15330</strain>
    </source>
</reference>
<dbReference type="InterPro" id="IPR000531">
    <property type="entry name" value="Beta-barrel_TonB"/>
</dbReference>
<evidence type="ECO:0000256" key="8">
    <source>
        <dbReference type="PROSITE-ProRule" id="PRU01360"/>
    </source>
</evidence>
<dbReference type="Gene3D" id="2.40.170.20">
    <property type="entry name" value="TonB-dependent receptor, beta-barrel domain"/>
    <property type="match status" value="1"/>
</dbReference>
<sequence length="874" mass="95091">MKSFVLLAGASTLGLCLAGTASAQTLPAASNTAAADEAAQADLTTDSEIVVVGTAQGEKKAIETKRQADNVVEALYANDVGKLPDQNVAEAVRRLPGLSVANDQGEGRYVIIRGVNPNLVNVVLNGLTLPAPEPDGRQVKLDDIPSALINSVIVTKSLTVDQDANAIGGEVNIRTLTAFDRKAPLFADARIQYGSYHLNGGHPYEGDAQVGGRFGQNEQFGAVLSVNYSRRPIESQNFQGSTNWRVPSARNGNTVTNANQSYVLPDQAGLRDYNLVRTRKGVVLNLDWHPSDVAKLFLRGTLSRFDDNETRDQFIIDNQTVFSNQTATTGTFTGRGSVRVRRRQEVDNTKSVQGGGNFRLGGAALDIAGGWTRAQKRDPLRSEYNFRTGGTALTVDYDISDTPFLFTPRVRPNANQTAYALNSVNYDTRNAIETLRQGRVDLTLPVAVGNDSSVKLGVKYLDRHKTNARDFLTYGLTSGRTFTLASVSYPGATDFYNGRYIFPVRVSYDRKQAFIAANPGVITANVASSRANSLANDYAVREQIWAGYAMATAHLGPITLVPGVRVEHTRDRTKAKLVTATAALDSDYNSFGTRNYTNWFPGLNAKWEIAGGLIARAAVTTAIGRPNYPDLAPYVQVDLTTSPTTVTLGNPALKPYKATNYDAALEYYLPGQGLISVGYFRKDIDDPIYTGTTVNVAGTFAGQALTGINRVQPLNVDSAKLEGFEANLQVRFTFLPGALDGFGIAANYARITGHGEGTIPGGRSGRFPLFLQSRDVGTAQIFYEKYGLAARAAYSYRSRYLDTIGATAATDQYTDRNGQLDLNLSYEVTPQLTFFGQALNLTDAPWRRYIGVPNQLVERERYGYSFRWGAQLHY</sequence>
<dbReference type="Pfam" id="PF00593">
    <property type="entry name" value="TonB_dep_Rec_b-barrel"/>
    <property type="match status" value="1"/>
</dbReference>
<dbReference type="GO" id="GO:0009279">
    <property type="term" value="C:cell outer membrane"/>
    <property type="evidence" value="ECO:0007669"/>
    <property type="project" value="UniProtKB-SubCell"/>
</dbReference>
<dbReference type="InterPro" id="IPR037066">
    <property type="entry name" value="Plug_dom_sf"/>
</dbReference>
<feature type="signal peptide" evidence="10">
    <location>
        <begin position="1"/>
        <end position="23"/>
    </location>
</feature>
<comment type="similarity">
    <text evidence="8 9">Belongs to the TonB-dependent receptor family.</text>
</comment>
<dbReference type="RefSeq" id="WP_188660765.1">
    <property type="nucleotide sequence ID" value="NZ_BMIH01000005.1"/>
</dbReference>
<dbReference type="InterPro" id="IPR012910">
    <property type="entry name" value="Plug_dom"/>
</dbReference>
<evidence type="ECO:0000256" key="3">
    <source>
        <dbReference type="ARBA" id="ARBA00022452"/>
    </source>
</evidence>
<comment type="caution">
    <text evidence="13">The sequence shown here is derived from an EMBL/GenBank/DDBJ whole genome shotgun (WGS) entry which is preliminary data.</text>
</comment>
<dbReference type="Pfam" id="PF07715">
    <property type="entry name" value="Plug"/>
    <property type="match status" value="1"/>
</dbReference>
<evidence type="ECO:0000259" key="12">
    <source>
        <dbReference type="Pfam" id="PF07715"/>
    </source>
</evidence>
<evidence type="ECO:0000313" key="13">
    <source>
        <dbReference type="EMBL" id="GGB41817.1"/>
    </source>
</evidence>
<dbReference type="PROSITE" id="PS52016">
    <property type="entry name" value="TONB_DEPENDENT_REC_3"/>
    <property type="match status" value="1"/>
</dbReference>
<keyword evidence="5 9" id="KW-0798">TonB box</keyword>
<evidence type="ECO:0000256" key="5">
    <source>
        <dbReference type="ARBA" id="ARBA00023077"/>
    </source>
</evidence>
<gene>
    <name evidence="13" type="primary">cirA</name>
    <name evidence="13" type="ORF">GCM10011380_34080</name>
</gene>
<evidence type="ECO:0000256" key="10">
    <source>
        <dbReference type="SAM" id="SignalP"/>
    </source>
</evidence>
<keyword evidence="14" id="KW-1185">Reference proteome</keyword>
<reference evidence="13" key="2">
    <citation type="submission" date="2020-09" db="EMBL/GenBank/DDBJ databases">
        <authorList>
            <person name="Sun Q."/>
            <person name="Zhou Y."/>
        </authorList>
    </citation>
    <scope>NUCLEOTIDE SEQUENCE</scope>
    <source>
        <strain evidence="13">CGMCC 1.15330</strain>
    </source>
</reference>
<proteinExistence type="inferred from homology"/>
<keyword evidence="10" id="KW-0732">Signal</keyword>
<dbReference type="InterPro" id="IPR036942">
    <property type="entry name" value="Beta-barrel_TonB_sf"/>
</dbReference>
<protein>
    <submittedName>
        <fullName evidence="13">TonB-dependent receptor</fullName>
    </submittedName>
</protein>
<feature type="domain" description="TonB-dependent receptor plug" evidence="12">
    <location>
        <begin position="65"/>
        <end position="169"/>
    </location>
</feature>
<evidence type="ECO:0000259" key="11">
    <source>
        <dbReference type="Pfam" id="PF00593"/>
    </source>
</evidence>
<dbReference type="NCBIfam" id="TIGR01782">
    <property type="entry name" value="TonB-Xanth-Caul"/>
    <property type="match status" value="1"/>
</dbReference>
<dbReference type="InterPro" id="IPR010104">
    <property type="entry name" value="TonB_rcpt_bac"/>
</dbReference>
<dbReference type="PANTHER" id="PTHR40980">
    <property type="entry name" value="PLUG DOMAIN-CONTAINING PROTEIN"/>
    <property type="match status" value="1"/>
</dbReference>
<accession>A0A916WY90</accession>
<evidence type="ECO:0000256" key="7">
    <source>
        <dbReference type="ARBA" id="ARBA00023237"/>
    </source>
</evidence>
<evidence type="ECO:0000313" key="14">
    <source>
        <dbReference type="Proteomes" id="UP000623067"/>
    </source>
</evidence>
<dbReference type="PANTHER" id="PTHR40980:SF4">
    <property type="entry name" value="TONB-DEPENDENT RECEPTOR-LIKE BETA-BARREL DOMAIN-CONTAINING PROTEIN"/>
    <property type="match status" value="1"/>
</dbReference>
<dbReference type="Proteomes" id="UP000623067">
    <property type="component" value="Unassembled WGS sequence"/>
</dbReference>